<protein>
    <recommendedName>
        <fullName evidence="3">Pyoverdine/dityrosine biosynthesis protein</fullName>
    </recommendedName>
</protein>
<evidence type="ECO:0000313" key="2">
    <source>
        <dbReference type="Proteomes" id="UP000272503"/>
    </source>
</evidence>
<dbReference type="OrthoDB" id="860574at2"/>
<proteinExistence type="predicted"/>
<dbReference type="InterPro" id="IPR007817">
    <property type="entry name" value="Isocyanide_synthase_DIT1"/>
</dbReference>
<reference evidence="1 2" key="1">
    <citation type="submission" date="2018-10" db="EMBL/GenBank/DDBJ databases">
        <authorList>
            <person name="Li J."/>
        </authorList>
    </citation>
    <scope>NUCLEOTIDE SEQUENCE [LARGE SCALE GENOMIC DNA]</scope>
    <source>
        <strain evidence="1 2">IF 016277</strain>
    </source>
</reference>
<organism evidence="1 2">
    <name type="scientific">Mycetocola tolaasinivorans</name>
    <dbReference type="NCBI Taxonomy" id="76635"/>
    <lineage>
        <taxon>Bacteria</taxon>
        <taxon>Bacillati</taxon>
        <taxon>Actinomycetota</taxon>
        <taxon>Actinomycetes</taxon>
        <taxon>Micrococcales</taxon>
        <taxon>Microbacteriaceae</taxon>
        <taxon>Mycetocola</taxon>
    </lineage>
</organism>
<sequence>MAQQVSPENFIHISYTEPGWKADPQKLLDAARRWRSPDSMMLPRFDVDTFQRTHGLTSTVENAIEEATPQQVLTRMTAPEFLNGPIEHPWAEDGTILSKIRDAMEHGRPLELVLPSFAGRPHNPAAHRRVAPDLGELYALQLLKNISDAVTRLHAPGLVITLLLDGRAHRDFYGYSDHEGMPYASNLWRQIDLLGARGQIQIVELHDLMSARASELSDIDERVRSSISEKWTDKSFPQRAHLIRALRQGTETTAISSALIEMYKSGDSFPISVQDFADQAELIVQERAEHTAFEYAVLMTKLRELDVIGRAFPQAIRGTVHPKPGQYAPILKNVRTIISPWHGVAILTASGEIVTEYESMIFQEFERFRAVYIYGDEAPFYYEELTE</sequence>
<dbReference type="PANTHER" id="PTHR37285:SF5">
    <property type="entry name" value="SPORE WALL MATURATION PROTEIN DIT1"/>
    <property type="match status" value="1"/>
</dbReference>
<dbReference type="AlphaFoldDB" id="A0A3L7ACJ0"/>
<dbReference type="EMBL" id="RCUX01000002">
    <property type="protein sequence ID" value="RLP77448.1"/>
    <property type="molecule type" value="Genomic_DNA"/>
</dbReference>
<dbReference type="Proteomes" id="UP000272503">
    <property type="component" value="Unassembled WGS sequence"/>
</dbReference>
<dbReference type="Pfam" id="PF05141">
    <property type="entry name" value="DIT1_PvcA"/>
    <property type="match status" value="1"/>
</dbReference>
<dbReference type="RefSeq" id="WP_121647431.1">
    <property type="nucleotide sequence ID" value="NZ_RCUX01000002.1"/>
</dbReference>
<evidence type="ECO:0000313" key="1">
    <source>
        <dbReference type="EMBL" id="RLP77448.1"/>
    </source>
</evidence>
<gene>
    <name evidence="1" type="ORF">D9V32_03090</name>
</gene>
<name>A0A3L7ACJ0_9MICO</name>
<dbReference type="PANTHER" id="PTHR37285">
    <property type="entry name" value="SPORE WALL MATURATION PROTEIN DIT1"/>
    <property type="match status" value="1"/>
</dbReference>
<evidence type="ECO:0008006" key="3">
    <source>
        <dbReference type="Google" id="ProtNLM"/>
    </source>
</evidence>
<keyword evidence="2" id="KW-1185">Reference proteome</keyword>
<accession>A0A3L7ACJ0</accession>
<comment type="caution">
    <text evidence="1">The sequence shown here is derived from an EMBL/GenBank/DDBJ whole genome shotgun (WGS) entry which is preliminary data.</text>
</comment>